<sequence>MTAFGLTPSRASCRLTVLLVAGCVITLLGLALSVAAIGAEAPYAVLLPCVVFAGLGIGLVFTPLFACATAGVIPQHAGAAAGAVIAAQNIGVGIGTAVYSGLNGPPWWAVLCLFLLAGLTAGWTKRTGTSDSLVPSGGWLAPSRPSGCCSVTLVR</sequence>
<evidence type="ECO:0000256" key="1">
    <source>
        <dbReference type="SAM" id="Phobius"/>
    </source>
</evidence>
<keyword evidence="1" id="KW-1133">Transmembrane helix</keyword>
<dbReference type="SUPFAM" id="SSF103473">
    <property type="entry name" value="MFS general substrate transporter"/>
    <property type="match status" value="1"/>
</dbReference>
<dbReference type="Gene3D" id="1.20.1250.20">
    <property type="entry name" value="MFS general substrate transporter like domains"/>
    <property type="match status" value="1"/>
</dbReference>
<organism evidence="2 3">
    <name type="scientific">Streptomyces griseofuscus</name>
    <dbReference type="NCBI Taxonomy" id="146922"/>
    <lineage>
        <taxon>Bacteria</taxon>
        <taxon>Bacillati</taxon>
        <taxon>Actinomycetota</taxon>
        <taxon>Actinomycetes</taxon>
        <taxon>Kitasatosporales</taxon>
        <taxon>Streptomycetaceae</taxon>
        <taxon>Streptomyces</taxon>
    </lineage>
</organism>
<dbReference type="AlphaFoldDB" id="A0A7H1QCD8"/>
<keyword evidence="1" id="KW-0812">Transmembrane</keyword>
<gene>
    <name evidence="2" type="ORF">HEP81_07737</name>
</gene>
<protein>
    <recommendedName>
        <fullName evidence="4">MFS transporter</fullName>
    </recommendedName>
</protein>
<evidence type="ECO:0008006" key="4">
    <source>
        <dbReference type="Google" id="ProtNLM"/>
    </source>
</evidence>
<name>A0A7H1QCD8_9ACTN</name>
<proteinExistence type="predicted"/>
<feature type="transmembrane region" description="Helical" evidence="1">
    <location>
        <begin position="45"/>
        <end position="66"/>
    </location>
</feature>
<dbReference type="Proteomes" id="UP000516422">
    <property type="component" value="Chromosome"/>
</dbReference>
<feature type="transmembrane region" description="Helical" evidence="1">
    <location>
        <begin position="105"/>
        <end position="123"/>
    </location>
</feature>
<evidence type="ECO:0000313" key="2">
    <source>
        <dbReference type="EMBL" id="QNT97968.1"/>
    </source>
</evidence>
<accession>A0A7H1QCD8</accession>
<reference evidence="2 3" key="1">
    <citation type="submission" date="2020-04" db="EMBL/GenBank/DDBJ databases">
        <title>Characterization and engineering of Streptomyces griseofuscus DSM40191 as a potential heterologous host for expression of BGCs.</title>
        <authorList>
            <person name="Gren T."/>
            <person name="Whitford C.M."/>
            <person name="Mohite O.S."/>
            <person name="Joergensen T.S."/>
            <person name="Nielsen J.B."/>
            <person name="Lee S.Y."/>
            <person name="Weber T."/>
        </authorList>
    </citation>
    <scope>NUCLEOTIDE SEQUENCE [LARGE SCALE GENOMIC DNA]</scope>
    <source>
        <strain evidence="2 3">DSM 40191</strain>
    </source>
</reference>
<keyword evidence="1" id="KW-0472">Membrane</keyword>
<dbReference type="KEGG" id="sgf:HEP81_07737"/>
<evidence type="ECO:0000313" key="3">
    <source>
        <dbReference type="Proteomes" id="UP000516422"/>
    </source>
</evidence>
<dbReference type="EMBL" id="CP051006">
    <property type="protein sequence ID" value="QNT97968.1"/>
    <property type="molecule type" value="Genomic_DNA"/>
</dbReference>
<feature type="transmembrane region" description="Helical" evidence="1">
    <location>
        <begin position="78"/>
        <end position="99"/>
    </location>
</feature>
<dbReference type="InterPro" id="IPR036259">
    <property type="entry name" value="MFS_trans_sf"/>
</dbReference>